<protein>
    <submittedName>
        <fullName evidence="1">Uncharacterized protein</fullName>
    </submittedName>
</protein>
<sequence>MRQHHTTIIINHHNPQRWGTTTHHPPFSSFGFLTRWVMIFVFGDCGVNSNVRASKQRRRKRGSEDLSSDSGRFRQRCLAGKKERTINVAFVWGTSRWKDVSSSRSEE</sequence>
<gene>
    <name evidence="1" type="ORF">MLD38_004062</name>
</gene>
<keyword evidence="2" id="KW-1185">Reference proteome</keyword>
<accession>A0ACB9S410</accession>
<dbReference type="EMBL" id="CM042881">
    <property type="protein sequence ID" value="KAI4386100.1"/>
    <property type="molecule type" value="Genomic_DNA"/>
</dbReference>
<evidence type="ECO:0000313" key="2">
    <source>
        <dbReference type="Proteomes" id="UP001057402"/>
    </source>
</evidence>
<dbReference type="Proteomes" id="UP001057402">
    <property type="component" value="Chromosome 2"/>
</dbReference>
<name>A0ACB9S410_9MYRT</name>
<evidence type="ECO:0000313" key="1">
    <source>
        <dbReference type="EMBL" id="KAI4386100.1"/>
    </source>
</evidence>
<comment type="caution">
    <text evidence="1">The sequence shown here is derived from an EMBL/GenBank/DDBJ whole genome shotgun (WGS) entry which is preliminary data.</text>
</comment>
<proteinExistence type="predicted"/>
<reference evidence="2" key="1">
    <citation type="journal article" date="2023" name="Front. Plant Sci.">
        <title>Chromosomal-level genome assembly of Melastoma candidum provides insights into trichome evolution.</title>
        <authorList>
            <person name="Zhong Y."/>
            <person name="Wu W."/>
            <person name="Sun C."/>
            <person name="Zou P."/>
            <person name="Liu Y."/>
            <person name="Dai S."/>
            <person name="Zhou R."/>
        </authorList>
    </citation>
    <scope>NUCLEOTIDE SEQUENCE [LARGE SCALE GENOMIC DNA]</scope>
</reference>
<organism evidence="1 2">
    <name type="scientific">Melastoma candidum</name>
    <dbReference type="NCBI Taxonomy" id="119954"/>
    <lineage>
        <taxon>Eukaryota</taxon>
        <taxon>Viridiplantae</taxon>
        <taxon>Streptophyta</taxon>
        <taxon>Embryophyta</taxon>
        <taxon>Tracheophyta</taxon>
        <taxon>Spermatophyta</taxon>
        <taxon>Magnoliopsida</taxon>
        <taxon>eudicotyledons</taxon>
        <taxon>Gunneridae</taxon>
        <taxon>Pentapetalae</taxon>
        <taxon>rosids</taxon>
        <taxon>malvids</taxon>
        <taxon>Myrtales</taxon>
        <taxon>Melastomataceae</taxon>
        <taxon>Melastomatoideae</taxon>
        <taxon>Melastomateae</taxon>
        <taxon>Melastoma</taxon>
    </lineage>
</organism>